<dbReference type="EMBL" id="FCOL02000069">
    <property type="protein sequence ID" value="SAL82032.1"/>
    <property type="molecule type" value="Genomic_DNA"/>
</dbReference>
<protein>
    <submittedName>
        <fullName evidence="3">Acetoacetyl-CoA reductase</fullName>
    </submittedName>
</protein>
<dbReference type="FunFam" id="3.40.50.720:FF:000173">
    <property type="entry name" value="3-oxoacyl-[acyl-carrier protein] reductase"/>
    <property type="match status" value="1"/>
</dbReference>
<organism evidence="3 4">
    <name type="scientific">Caballeronia terrestris</name>
    <dbReference type="NCBI Taxonomy" id="1226301"/>
    <lineage>
        <taxon>Bacteria</taxon>
        <taxon>Pseudomonadati</taxon>
        <taxon>Pseudomonadota</taxon>
        <taxon>Betaproteobacteria</taxon>
        <taxon>Burkholderiales</taxon>
        <taxon>Burkholderiaceae</taxon>
        <taxon>Caballeronia</taxon>
    </lineage>
</organism>
<gene>
    <name evidence="3" type="ORF">AWB67_06012</name>
</gene>
<dbReference type="SUPFAM" id="SSF51735">
    <property type="entry name" value="NAD(P)-binding Rossmann-fold domains"/>
    <property type="match status" value="1"/>
</dbReference>
<dbReference type="GO" id="GO:0048038">
    <property type="term" value="F:quinone binding"/>
    <property type="evidence" value="ECO:0007669"/>
    <property type="project" value="TreeGrafter"/>
</dbReference>
<evidence type="ECO:0000256" key="1">
    <source>
        <dbReference type="ARBA" id="ARBA00006484"/>
    </source>
</evidence>
<accession>A0A158KLM5</accession>
<dbReference type="InterPro" id="IPR002347">
    <property type="entry name" value="SDR_fam"/>
</dbReference>
<reference evidence="3" key="1">
    <citation type="submission" date="2016-01" db="EMBL/GenBank/DDBJ databases">
        <authorList>
            <person name="Peeters C."/>
        </authorList>
    </citation>
    <scope>NUCLEOTIDE SEQUENCE [LARGE SCALE GENOMIC DNA]</scope>
    <source>
        <strain evidence="3">LMG 22937</strain>
    </source>
</reference>
<dbReference type="OrthoDB" id="8888385at2"/>
<dbReference type="InterPro" id="IPR020904">
    <property type="entry name" value="Sc_DH/Rdtase_CS"/>
</dbReference>
<dbReference type="PROSITE" id="PS00061">
    <property type="entry name" value="ADH_SHORT"/>
    <property type="match status" value="1"/>
</dbReference>
<dbReference type="InterPro" id="IPR036291">
    <property type="entry name" value="NAD(P)-bd_dom_sf"/>
</dbReference>
<dbReference type="PRINTS" id="PR00080">
    <property type="entry name" value="SDRFAMILY"/>
</dbReference>
<dbReference type="Gene3D" id="3.40.50.720">
    <property type="entry name" value="NAD(P)-binding Rossmann-like Domain"/>
    <property type="match status" value="1"/>
</dbReference>
<dbReference type="Pfam" id="PF13561">
    <property type="entry name" value="adh_short_C2"/>
    <property type="match status" value="1"/>
</dbReference>
<sequence length="253" mass="26603">MSHANRVVLVTGAVGGIGSAIVERYIREGASIGVVDFDEKLGREKVTQWTEAGAKVHFVAADVANYADCQHAVDSISSAFGDVDTLVLNAGISPKHNGVPARIYEMDPAEWSRVVDVNLNSAFNFCRIASPSMIKRGFGRIVTMSSVAGKAYLDIVGTHYSTTKGALIAFTRHLAGELGPHGITVNGLAPGRIDTPLLRTVSSEANAAVVDVTPLRRLGSTDEVAAVCAFLTSSDASFVTGQVIDVAGGWLMT</sequence>
<comment type="similarity">
    <text evidence="1">Belongs to the short-chain dehydrogenases/reductases (SDR) family.</text>
</comment>
<dbReference type="GO" id="GO:0006633">
    <property type="term" value="P:fatty acid biosynthetic process"/>
    <property type="evidence" value="ECO:0007669"/>
    <property type="project" value="TreeGrafter"/>
</dbReference>
<keyword evidence="2" id="KW-0560">Oxidoreductase</keyword>
<comment type="caution">
    <text evidence="3">The sequence shown here is derived from an EMBL/GenBank/DDBJ whole genome shotgun (WGS) entry which is preliminary data.</text>
</comment>
<evidence type="ECO:0000313" key="3">
    <source>
        <dbReference type="EMBL" id="SAL82032.1"/>
    </source>
</evidence>
<dbReference type="GO" id="GO:0016616">
    <property type="term" value="F:oxidoreductase activity, acting on the CH-OH group of donors, NAD or NADP as acceptor"/>
    <property type="evidence" value="ECO:0007669"/>
    <property type="project" value="TreeGrafter"/>
</dbReference>
<dbReference type="Proteomes" id="UP000054925">
    <property type="component" value="Unassembled WGS sequence"/>
</dbReference>
<dbReference type="PRINTS" id="PR00081">
    <property type="entry name" value="GDHRDH"/>
</dbReference>
<evidence type="ECO:0000313" key="4">
    <source>
        <dbReference type="Proteomes" id="UP000054925"/>
    </source>
</evidence>
<dbReference type="NCBIfam" id="NF009466">
    <property type="entry name" value="PRK12826.1-2"/>
    <property type="match status" value="1"/>
</dbReference>
<keyword evidence="4" id="KW-1185">Reference proteome</keyword>
<dbReference type="PANTHER" id="PTHR42760:SF133">
    <property type="entry name" value="3-OXOACYL-[ACYL-CARRIER-PROTEIN] REDUCTASE"/>
    <property type="match status" value="1"/>
</dbReference>
<evidence type="ECO:0000256" key="2">
    <source>
        <dbReference type="ARBA" id="ARBA00023002"/>
    </source>
</evidence>
<dbReference type="AlphaFoldDB" id="A0A158KLM5"/>
<dbReference type="RefSeq" id="WP_087659745.1">
    <property type="nucleotide sequence ID" value="NZ_FCOL02000069.1"/>
</dbReference>
<dbReference type="PANTHER" id="PTHR42760">
    <property type="entry name" value="SHORT-CHAIN DEHYDROGENASES/REDUCTASES FAMILY MEMBER"/>
    <property type="match status" value="1"/>
</dbReference>
<proteinExistence type="inferred from homology"/>
<name>A0A158KLM5_9BURK</name>